<proteinExistence type="predicted"/>
<reference evidence="1 2" key="1">
    <citation type="journal article" date="2023" name="Plants (Basel)">
        <title>Bridging the Gap: Combining Genomics and Transcriptomics Approaches to Understand Stylosanthes scabra, an Orphan Legume from the Brazilian Caatinga.</title>
        <authorList>
            <person name="Ferreira-Neto J.R.C."/>
            <person name="da Silva M.D."/>
            <person name="Binneck E."/>
            <person name="de Melo N.F."/>
            <person name="da Silva R.H."/>
            <person name="de Melo A.L.T.M."/>
            <person name="Pandolfi V."/>
            <person name="Bustamante F.O."/>
            <person name="Brasileiro-Vidal A.C."/>
            <person name="Benko-Iseppon A.M."/>
        </authorList>
    </citation>
    <scope>NUCLEOTIDE SEQUENCE [LARGE SCALE GENOMIC DNA]</scope>
    <source>
        <tissue evidence="1">Leaves</tissue>
    </source>
</reference>
<feature type="non-terminal residue" evidence="1">
    <location>
        <position position="1"/>
    </location>
</feature>
<dbReference type="EMBL" id="JASCZI010213500">
    <property type="protein sequence ID" value="MED6201345.1"/>
    <property type="molecule type" value="Genomic_DNA"/>
</dbReference>
<evidence type="ECO:0000313" key="2">
    <source>
        <dbReference type="Proteomes" id="UP001341840"/>
    </source>
</evidence>
<sequence length="78" mass="8962">SAEGNQTGFLTWVRVRYKADLVLLKWIGLDSTKYQFYQTWVELDRLFQLSHVVRWIPATKRDIPANGSGTSLSENSSD</sequence>
<gene>
    <name evidence="1" type="ORF">PIB30_094087</name>
</gene>
<keyword evidence="2" id="KW-1185">Reference proteome</keyword>
<protein>
    <submittedName>
        <fullName evidence="1">Uncharacterized protein</fullName>
    </submittedName>
</protein>
<comment type="caution">
    <text evidence="1">The sequence shown here is derived from an EMBL/GenBank/DDBJ whole genome shotgun (WGS) entry which is preliminary data.</text>
</comment>
<organism evidence="1 2">
    <name type="scientific">Stylosanthes scabra</name>
    <dbReference type="NCBI Taxonomy" id="79078"/>
    <lineage>
        <taxon>Eukaryota</taxon>
        <taxon>Viridiplantae</taxon>
        <taxon>Streptophyta</taxon>
        <taxon>Embryophyta</taxon>
        <taxon>Tracheophyta</taxon>
        <taxon>Spermatophyta</taxon>
        <taxon>Magnoliopsida</taxon>
        <taxon>eudicotyledons</taxon>
        <taxon>Gunneridae</taxon>
        <taxon>Pentapetalae</taxon>
        <taxon>rosids</taxon>
        <taxon>fabids</taxon>
        <taxon>Fabales</taxon>
        <taxon>Fabaceae</taxon>
        <taxon>Papilionoideae</taxon>
        <taxon>50 kb inversion clade</taxon>
        <taxon>dalbergioids sensu lato</taxon>
        <taxon>Dalbergieae</taxon>
        <taxon>Pterocarpus clade</taxon>
        <taxon>Stylosanthes</taxon>
    </lineage>
</organism>
<evidence type="ECO:0000313" key="1">
    <source>
        <dbReference type="EMBL" id="MED6201345.1"/>
    </source>
</evidence>
<dbReference type="Proteomes" id="UP001341840">
    <property type="component" value="Unassembled WGS sequence"/>
</dbReference>
<accession>A0ABU6XV34</accession>
<name>A0ABU6XV34_9FABA</name>